<evidence type="ECO:0000313" key="1">
    <source>
        <dbReference type="EMBL" id="MBA8792902.1"/>
    </source>
</evidence>
<evidence type="ECO:0000313" key="2">
    <source>
        <dbReference type="Proteomes" id="UP000523079"/>
    </source>
</evidence>
<organism evidence="1 2">
    <name type="scientific">Microlunatus kandeliicorticis</name>
    <dbReference type="NCBI Taxonomy" id="1759536"/>
    <lineage>
        <taxon>Bacteria</taxon>
        <taxon>Bacillati</taxon>
        <taxon>Actinomycetota</taxon>
        <taxon>Actinomycetes</taxon>
        <taxon>Propionibacteriales</taxon>
        <taxon>Propionibacteriaceae</taxon>
        <taxon>Microlunatus</taxon>
    </lineage>
</organism>
<keyword evidence="2" id="KW-1185">Reference proteome</keyword>
<dbReference type="EMBL" id="JACGWT010000001">
    <property type="protein sequence ID" value="MBA8792902.1"/>
    <property type="molecule type" value="Genomic_DNA"/>
</dbReference>
<dbReference type="RefSeq" id="WP_182558482.1">
    <property type="nucleotide sequence ID" value="NZ_JACGWT010000001.1"/>
</dbReference>
<accession>A0A7W3IPK5</accession>
<name>A0A7W3IPK5_9ACTN</name>
<gene>
    <name evidence="1" type="ORF">FHX74_000496</name>
</gene>
<proteinExistence type="predicted"/>
<reference evidence="1 2" key="1">
    <citation type="submission" date="2020-07" db="EMBL/GenBank/DDBJ databases">
        <title>Sequencing the genomes of 1000 actinobacteria strains.</title>
        <authorList>
            <person name="Klenk H.-P."/>
        </authorList>
    </citation>
    <scope>NUCLEOTIDE SEQUENCE [LARGE SCALE GENOMIC DNA]</scope>
    <source>
        <strain evidence="1 2">DSM 100723</strain>
    </source>
</reference>
<comment type="caution">
    <text evidence="1">The sequence shown here is derived from an EMBL/GenBank/DDBJ whole genome shotgun (WGS) entry which is preliminary data.</text>
</comment>
<protein>
    <submittedName>
        <fullName evidence="1">Uncharacterized protein</fullName>
    </submittedName>
</protein>
<dbReference type="Proteomes" id="UP000523079">
    <property type="component" value="Unassembled WGS sequence"/>
</dbReference>
<sequence>MVIVDAASAGRLQAEGALCLDAHTLEITQWGARTELPEDASLLERPILVCGADDRQVEALVRELTLRGLPAWQVVS</sequence>
<dbReference type="AlphaFoldDB" id="A0A7W3IPK5"/>